<dbReference type="PRINTS" id="PR01210">
    <property type="entry name" value="GGTRANSPTASE"/>
</dbReference>
<dbReference type="PANTHER" id="PTHR43881">
    <property type="entry name" value="GAMMA-GLUTAMYLTRANSPEPTIDASE (AFU_ORTHOLOGUE AFUA_4G13580)"/>
    <property type="match status" value="1"/>
</dbReference>
<reference evidence="1" key="1">
    <citation type="submission" date="2022-12" db="EMBL/GenBank/DDBJ databases">
        <title>Reference genome sequencing for broad-spectrum identification of bacterial and archaeal isolates by mass spectrometry.</title>
        <authorList>
            <person name="Sekiguchi Y."/>
            <person name="Tourlousse D.M."/>
        </authorList>
    </citation>
    <scope>NUCLEOTIDE SEQUENCE</scope>
    <source>
        <strain evidence="1">ASRB1</strain>
    </source>
</reference>
<dbReference type="RefSeq" id="WP_281796614.1">
    <property type="nucleotide sequence ID" value="NZ_BSDR01000001.1"/>
</dbReference>
<accession>A0A9W6FWQ2</accession>
<dbReference type="Gene3D" id="1.10.246.130">
    <property type="match status" value="1"/>
</dbReference>
<dbReference type="AlphaFoldDB" id="A0A9W6FWQ2"/>
<sequence length="589" mass="64726">MRSFGKNGSQNRPFTGNVQGFRAAIATEHFLSAQAGMDILKQGGNAFDAAAAATLVESVVNPHMFTLGGECPMVLYVADRQKVVSVNGNTQAPQKATIEAYQARGLELIPPDGVLAAGVPAALSALVEMLVHYGSLPFETVAEPAFLMARDGFPAHEGLVGMPRFSLEANREKFLEHYPNTAAVYLNADGSVPHPGQKISNAPLARFLSILMEEARRAAGGGREAGLRAVKEAFYLGDMAREVERFVQERDGYLNMQDLAAFETFLEEPASTRFRDAIVFKCGPWSQGPVFLQLLNLLDGFDLEGFGHNSTDYLHLWTEAAKLAYADREQYYADPRFVDVPLKELLSREYNAKRRKLIDMERASALHRPGDPRRGDSLLSREEVFQRGNWGFGTVHIAVADSRGNLAALTPSGGWISANEVIPALGFPLTSRLQTFYLEPRHPNVIAPGKRPRTTLSPSLAFYRGHPWMAFGTMGGDQQDQWTSQFFLNRLVFRMSVQEAIEAPKITCDHIPGSFYPHDAFPKSISLEGRIAPGVAEELKRRGHVIKRGDDWSAGYICAVSRDEEGLLQAGADPRGQKGSVFPACALAW</sequence>
<dbReference type="InterPro" id="IPR052896">
    <property type="entry name" value="GGT-like_enzyme"/>
</dbReference>
<dbReference type="Gene3D" id="3.60.20.40">
    <property type="match status" value="1"/>
</dbReference>
<organism evidence="1 2">
    <name type="scientific">Desulforhabdus amnigena</name>
    <dbReference type="NCBI Taxonomy" id="40218"/>
    <lineage>
        <taxon>Bacteria</taxon>
        <taxon>Pseudomonadati</taxon>
        <taxon>Thermodesulfobacteriota</taxon>
        <taxon>Syntrophobacteria</taxon>
        <taxon>Syntrophobacterales</taxon>
        <taxon>Syntrophobacteraceae</taxon>
        <taxon>Desulforhabdus</taxon>
    </lineage>
</organism>
<keyword evidence="2" id="KW-1185">Reference proteome</keyword>
<evidence type="ECO:0000313" key="1">
    <source>
        <dbReference type="EMBL" id="GLI36306.1"/>
    </source>
</evidence>
<dbReference type="SUPFAM" id="SSF56235">
    <property type="entry name" value="N-terminal nucleophile aminohydrolases (Ntn hydrolases)"/>
    <property type="match status" value="1"/>
</dbReference>
<evidence type="ECO:0000313" key="2">
    <source>
        <dbReference type="Proteomes" id="UP001144372"/>
    </source>
</evidence>
<dbReference type="EMBL" id="BSDR01000001">
    <property type="protein sequence ID" value="GLI36306.1"/>
    <property type="molecule type" value="Genomic_DNA"/>
</dbReference>
<proteinExistence type="predicted"/>
<dbReference type="Proteomes" id="UP001144372">
    <property type="component" value="Unassembled WGS sequence"/>
</dbReference>
<dbReference type="PANTHER" id="PTHR43881:SF1">
    <property type="entry name" value="GAMMA-GLUTAMYLTRANSPEPTIDASE (AFU_ORTHOLOGUE AFUA_4G13580)"/>
    <property type="match status" value="1"/>
</dbReference>
<dbReference type="InterPro" id="IPR043138">
    <property type="entry name" value="GGT_lsub"/>
</dbReference>
<name>A0A9W6FWQ2_9BACT</name>
<dbReference type="InterPro" id="IPR029055">
    <property type="entry name" value="Ntn_hydrolases_N"/>
</dbReference>
<dbReference type="Pfam" id="PF01019">
    <property type="entry name" value="G_glu_transpept"/>
    <property type="match status" value="1"/>
</dbReference>
<dbReference type="InterPro" id="IPR043137">
    <property type="entry name" value="GGT_ssub_C"/>
</dbReference>
<comment type="caution">
    <text evidence="1">The sequence shown here is derived from an EMBL/GenBank/DDBJ whole genome shotgun (WGS) entry which is preliminary data.</text>
</comment>
<gene>
    <name evidence="1" type="primary">ggt</name>
    <name evidence="1" type="ORF">DAMNIGENAA_37390</name>
</gene>
<protein>
    <submittedName>
        <fullName evidence="1">Gamma-glutamyltranspeptidase</fullName>
    </submittedName>
</protein>